<name>A0A0V1IVG3_TRIPS</name>
<dbReference type="AlphaFoldDB" id="A0A0V1IVG3"/>
<evidence type="ECO:0000256" key="1">
    <source>
        <dbReference type="ARBA" id="ARBA00005878"/>
    </source>
</evidence>
<dbReference type="SUPFAM" id="SSF53335">
    <property type="entry name" value="S-adenosyl-L-methionine-dependent methyltransferases"/>
    <property type="match status" value="1"/>
</dbReference>
<dbReference type="GO" id="GO:0070475">
    <property type="term" value="P:rRNA base methylation"/>
    <property type="evidence" value="ECO:0007669"/>
    <property type="project" value="TreeGrafter"/>
</dbReference>
<protein>
    <recommendedName>
        <fullName evidence="5">U6 small nuclear RNA (adenine-(43)-N(6))-methyltransferase</fullName>
        <ecNumber evidence="5">2.1.1.-</ecNumber>
    </recommendedName>
</protein>
<evidence type="ECO:0000256" key="2">
    <source>
        <dbReference type="ARBA" id="ARBA00022603"/>
    </source>
</evidence>
<dbReference type="PIRSF" id="PIRSF037350">
    <property type="entry name" value="Mtase_ZK1128_prd"/>
    <property type="match status" value="1"/>
</dbReference>
<dbReference type="InterPro" id="IPR017182">
    <property type="entry name" value="METTL16/PsiM"/>
</dbReference>
<dbReference type="EC" id="2.1.1.-" evidence="5"/>
<dbReference type="GO" id="GO:0008168">
    <property type="term" value="F:methyltransferase activity"/>
    <property type="evidence" value="ECO:0007669"/>
    <property type="project" value="UniProtKB-UniRule"/>
</dbReference>
<evidence type="ECO:0000256" key="6">
    <source>
        <dbReference type="PIRSR" id="PIRSR037350-1"/>
    </source>
</evidence>
<comment type="similarity">
    <text evidence="1 5">Belongs to the methyltransferase superfamily. METTL16/RlmF family.</text>
</comment>
<reference evidence="7 8" key="1">
    <citation type="submission" date="2015-01" db="EMBL/GenBank/DDBJ databases">
        <title>Evolution of Trichinella species and genotypes.</title>
        <authorList>
            <person name="Korhonen P.K."/>
            <person name="Edoardo P."/>
            <person name="Giuseppe L.R."/>
            <person name="Gasser R.B."/>
        </authorList>
    </citation>
    <scope>NUCLEOTIDE SEQUENCE [LARGE SCALE GENOMIC DNA]</scope>
    <source>
        <strain evidence="7">ISS588</strain>
    </source>
</reference>
<accession>A0A0V1IVG3</accession>
<evidence type="ECO:0000256" key="4">
    <source>
        <dbReference type="ARBA" id="ARBA00022691"/>
    </source>
</evidence>
<dbReference type="Pfam" id="PF05971">
    <property type="entry name" value="Methyltransf_10"/>
    <property type="match status" value="2"/>
</dbReference>
<feature type="binding site" evidence="6">
    <location>
        <position position="203"/>
    </location>
    <ligand>
        <name>S-adenosyl-L-methionine</name>
        <dbReference type="ChEBI" id="CHEBI:59789"/>
    </ligand>
</feature>
<feature type="binding site" evidence="6">
    <location>
        <position position="102"/>
    </location>
    <ligand>
        <name>S-adenosyl-L-methionine</name>
        <dbReference type="ChEBI" id="CHEBI:59789"/>
    </ligand>
</feature>
<dbReference type="Proteomes" id="UP000054805">
    <property type="component" value="Unassembled WGS sequence"/>
</dbReference>
<gene>
    <name evidence="7" type="primary">mettl16</name>
    <name evidence="7" type="ORF">T4B_4545</name>
</gene>
<dbReference type="GO" id="GO:0005634">
    <property type="term" value="C:nucleus"/>
    <property type="evidence" value="ECO:0007669"/>
    <property type="project" value="TreeGrafter"/>
</dbReference>
<keyword evidence="8" id="KW-1185">Reference proteome</keyword>
<sequence>MNYSLIPHSFLNMKIFSVKKMNFNRRMHPRNFYRNNPPNFAELALQYPDFRQHCAIDIYGKVSFNFKNPDAIRALTNVLLKKDFGLSIEIPPDSLVPRIPGRLNYIHWLQDLAASHFPNESVRCIDIGSGASCIYPLLGAKLCGWKFVAVEKLPDAIECARKNVMKNNLQNLINVVEVDGPINLYNVVQQLGSDTICSFCMCNPPFFDSQRKEGPGNLSFASRRPAPHSCTVGRHEEMYADGGEVHFVKRIINDSERLRKRVRYHNNFCYKYIFAKHNHITFCLFVFGIYTTMLGKKRSLSIVKSMLRNINVTSMCETVFCQGKTQRWAVAWTFDETIHLQNDRKLEKMKEPVLLQIPKSVSFHNSVECTAAWLESVFENLSMFYKRHDPVCNVGSSVRFVVEAYKNTWSHSRRKRRALKHAEGEADDKIPRKRHCDTNDVGVNCTTMVELFSDEEHNFNNDEQNLQIVQNEQTQSSSSSTGIDKFVQTEKSEPSFAVMKFEVLVKEMVAGLEIEFIFIDGKSPEMLSHIVQYFKNAMNALV</sequence>
<comment type="caution">
    <text evidence="7">The sequence shown here is derived from an EMBL/GenBank/DDBJ whole genome shotgun (WGS) entry which is preliminary data.</text>
</comment>
<dbReference type="CDD" id="cd02440">
    <property type="entry name" value="AdoMet_MTases"/>
    <property type="match status" value="1"/>
</dbReference>
<evidence type="ECO:0000313" key="7">
    <source>
        <dbReference type="EMBL" id="KRZ26721.1"/>
    </source>
</evidence>
<dbReference type="Gene3D" id="3.40.50.150">
    <property type="entry name" value="Vaccinia Virus protein VP39"/>
    <property type="match status" value="1"/>
</dbReference>
<dbReference type="InterPro" id="IPR029063">
    <property type="entry name" value="SAM-dependent_MTases_sf"/>
</dbReference>
<feature type="binding site" evidence="6">
    <location>
        <position position="151"/>
    </location>
    <ligand>
        <name>S-adenosyl-L-methionine</name>
        <dbReference type="ChEBI" id="CHEBI:59789"/>
    </ligand>
</feature>
<feature type="binding site" evidence="6">
    <location>
        <position position="128"/>
    </location>
    <ligand>
        <name>S-adenosyl-L-methionine</name>
        <dbReference type="ChEBI" id="CHEBI:59789"/>
    </ligand>
</feature>
<dbReference type="PANTHER" id="PTHR13393:SF0">
    <property type="entry name" value="RNA N6-ADENOSINE-METHYLTRANSFERASE METTL16"/>
    <property type="match status" value="1"/>
</dbReference>
<organism evidence="7 8">
    <name type="scientific">Trichinella pseudospiralis</name>
    <name type="common">Parasitic roundworm</name>
    <dbReference type="NCBI Taxonomy" id="6337"/>
    <lineage>
        <taxon>Eukaryota</taxon>
        <taxon>Metazoa</taxon>
        <taxon>Ecdysozoa</taxon>
        <taxon>Nematoda</taxon>
        <taxon>Enoplea</taxon>
        <taxon>Dorylaimia</taxon>
        <taxon>Trichinellida</taxon>
        <taxon>Trichinellidae</taxon>
        <taxon>Trichinella</taxon>
    </lineage>
</organism>
<dbReference type="PANTHER" id="PTHR13393">
    <property type="entry name" value="SAM-DEPENDENT METHYLTRANSFERASE"/>
    <property type="match status" value="1"/>
</dbReference>
<keyword evidence="4 6" id="KW-0949">S-adenosyl-L-methionine</keyword>
<evidence type="ECO:0000256" key="3">
    <source>
        <dbReference type="ARBA" id="ARBA00022679"/>
    </source>
</evidence>
<proteinExistence type="inferred from homology"/>
<evidence type="ECO:0000256" key="5">
    <source>
        <dbReference type="PIRNR" id="PIRNR037350"/>
    </source>
</evidence>
<dbReference type="InterPro" id="IPR010286">
    <property type="entry name" value="METTL16/RlmF"/>
</dbReference>
<keyword evidence="3 5" id="KW-0808">Transferase</keyword>
<evidence type="ECO:0000313" key="8">
    <source>
        <dbReference type="Proteomes" id="UP000054805"/>
    </source>
</evidence>
<keyword evidence="2 5" id="KW-0489">Methyltransferase</keyword>
<dbReference type="EMBL" id="JYDS01000081">
    <property type="protein sequence ID" value="KRZ26721.1"/>
    <property type="molecule type" value="Genomic_DNA"/>
</dbReference>